<comment type="caution">
    <text evidence="6">Lacks conserved residue(s) required for the propagation of feature annotation.</text>
</comment>
<keyword evidence="1 7" id="KW-0645">Protease</keyword>
<dbReference type="GO" id="GO:0046872">
    <property type="term" value="F:metal ion binding"/>
    <property type="evidence" value="ECO:0007669"/>
    <property type="project" value="UniProtKB-KW"/>
</dbReference>
<dbReference type="OrthoDB" id="6378004at2759"/>
<dbReference type="PROSITE" id="PS51864">
    <property type="entry name" value="ASTACIN"/>
    <property type="match status" value="1"/>
</dbReference>
<dbReference type="GO" id="GO:0004222">
    <property type="term" value="F:metalloendopeptidase activity"/>
    <property type="evidence" value="ECO:0007669"/>
    <property type="project" value="UniProtKB-UniRule"/>
</dbReference>
<evidence type="ECO:0000313" key="10">
    <source>
        <dbReference type="Proteomes" id="UP000326759"/>
    </source>
</evidence>
<evidence type="ECO:0000256" key="1">
    <source>
        <dbReference type="ARBA" id="ARBA00022670"/>
    </source>
</evidence>
<name>A0A5N5SJ59_9CRUS</name>
<evidence type="ECO:0000256" key="4">
    <source>
        <dbReference type="ARBA" id="ARBA00022833"/>
    </source>
</evidence>
<dbReference type="PANTHER" id="PTHR10127:SF780">
    <property type="entry name" value="METALLOENDOPEPTIDASE"/>
    <property type="match status" value="1"/>
</dbReference>
<evidence type="ECO:0000259" key="8">
    <source>
        <dbReference type="PROSITE" id="PS51864"/>
    </source>
</evidence>
<evidence type="ECO:0000256" key="2">
    <source>
        <dbReference type="ARBA" id="ARBA00022723"/>
    </source>
</evidence>
<evidence type="ECO:0000313" key="9">
    <source>
        <dbReference type="EMBL" id="KAB7494094.1"/>
    </source>
</evidence>
<dbReference type="Pfam" id="PF01400">
    <property type="entry name" value="Astacin"/>
    <property type="match status" value="1"/>
</dbReference>
<protein>
    <recommendedName>
        <fullName evidence="7">Metalloendopeptidase</fullName>
        <ecNumber evidence="7">3.4.24.-</ecNumber>
    </recommendedName>
</protein>
<gene>
    <name evidence="9" type="primary">ASTL</name>
    <name evidence="9" type="ORF">Anas_08834</name>
</gene>
<proteinExistence type="predicted"/>
<dbReference type="GO" id="GO:0006508">
    <property type="term" value="P:proteolysis"/>
    <property type="evidence" value="ECO:0007669"/>
    <property type="project" value="UniProtKB-KW"/>
</dbReference>
<dbReference type="InterPro" id="IPR024079">
    <property type="entry name" value="MetalloPept_cat_dom_sf"/>
</dbReference>
<dbReference type="PANTHER" id="PTHR10127">
    <property type="entry name" value="DISCOIDIN, CUB, EGF, LAMININ , AND ZINC METALLOPROTEASE DOMAIN CONTAINING"/>
    <property type="match status" value="1"/>
</dbReference>
<dbReference type="EMBL" id="SEYY01024468">
    <property type="protein sequence ID" value="KAB7494094.1"/>
    <property type="molecule type" value="Genomic_DNA"/>
</dbReference>
<keyword evidence="5 7" id="KW-0482">Metalloprotease</keyword>
<dbReference type="SUPFAM" id="SSF55486">
    <property type="entry name" value="Metalloproteases ('zincins'), catalytic domain"/>
    <property type="match status" value="1"/>
</dbReference>
<keyword evidence="4 7" id="KW-0862">Zinc</keyword>
<reference evidence="9 10" key="1">
    <citation type="journal article" date="2019" name="PLoS Biol.">
        <title>Sex chromosomes control vertical transmission of feminizing Wolbachia symbionts in an isopod.</title>
        <authorList>
            <person name="Becking T."/>
            <person name="Chebbi M.A."/>
            <person name="Giraud I."/>
            <person name="Moumen B."/>
            <person name="Laverre T."/>
            <person name="Caubet Y."/>
            <person name="Peccoud J."/>
            <person name="Gilbert C."/>
            <person name="Cordaux R."/>
        </authorList>
    </citation>
    <scope>NUCLEOTIDE SEQUENCE [LARGE SCALE GENOMIC DNA]</scope>
    <source>
        <strain evidence="9">ANa2</strain>
        <tissue evidence="9">Whole body excluding digestive tract and cuticle</tissue>
    </source>
</reference>
<keyword evidence="10" id="KW-1185">Reference proteome</keyword>
<evidence type="ECO:0000256" key="3">
    <source>
        <dbReference type="ARBA" id="ARBA00022801"/>
    </source>
</evidence>
<dbReference type="InterPro" id="IPR001506">
    <property type="entry name" value="Peptidase_M12A"/>
</dbReference>
<keyword evidence="3 7" id="KW-0378">Hydrolase</keyword>
<dbReference type="EC" id="3.4.24.-" evidence="7"/>
<dbReference type="Proteomes" id="UP000326759">
    <property type="component" value="Unassembled WGS sequence"/>
</dbReference>
<accession>A0A5N5SJ59</accession>
<evidence type="ECO:0000256" key="5">
    <source>
        <dbReference type="ARBA" id="ARBA00023049"/>
    </source>
</evidence>
<evidence type="ECO:0000256" key="7">
    <source>
        <dbReference type="RuleBase" id="RU361183"/>
    </source>
</evidence>
<dbReference type="AlphaFoldDB" id="A0A5N5SJ59"/>
<dbReference type="Gene3D" id="3.40.390.10">
    <property type="entry name" value="Collagenase (Catalytic Domain)"/>
    <property type="match status" value="1"/>
</dbReference>
<comment type="caution">
    <text evidence="9">The sequence shown here is derived from an EMBL/GenBank/DDBJ whole genome shotgun (WGS) entry which is preliminary data.</text>
</comment>
<comment type="cofactor">
    <cofactor evidence="7">
        <name>Zn(2+)</name>
        <dbReference type="ChEBI" id="CHEBI:29105"/>
    </cofactor>
    <text evidence="7">Binds 1 zinc ion per subunit.</text>
</comment>
<organism evidence="9 10">
    <name type="scientific">Armadillidium nasatum</name>
    <dbReference type="NCBI Taxonomy" id="96803"/>
    <lineage>
        <taxon>Eukaryota</taxon>
        <taxon>Metazoa</taxon>
        <taxon>Ecdysozoa</taxon>
        <taxon>Arthropoda</taxon>
        <taxon>Crustacea</taxon>
        <taxon>Multicrustacea</taxon>
        <taxon>Malacostraca</taxon>
        <taxon>Eumalacostraca</taxon>
        <taxon>Peracarida</taxon>
        <taxon>Isopoda</taxon>
        <taxon>Oniscidea</taxon>
        <taxon>Crinocheta</taxon>
        <taxon>Armadillidiidae</taxon>
        <taxon>Armadillidium</taxon>
    </lineage>
</organism>
<sequence length="71" mass="7956">MELGLPYDYNSVLHYPLFAFSKGKDFPTLIPMKPHSGMIGQRVGLSKTDVARINRLYGCKAYYLGDDLQGS</sequence>
<feature type="domain" description="Peptidase M12A" evidence="8">
    <location>
        <begin position="1"/>
        <end position="60"/>
    </location>
</feature>
<evidence type="ECO:0000256" key="6">
    <source>
        <dbReference type="PROSITE-ProRule" id="PRU01211"/>
    </source>
</evidence>
<dbReference type="PRINTS" id="PR00480">
    <property type="entry name" value="ASTACIN"/>
</dbReference>
<keyword evidence="2 7" id="KW-0479">Metal-binding</keyword>